<dbReference type="EMBL" id="NCXO01000059">
    <property type="protein sequence ID" value="OSC27260.1"/>
    <property type="molecule type" value="Genomic_DNA"/>
</dbReference>
<sequence>MLTRMIAGAGLAAGMAAVGWLPAAQADPPPYPDISRYAKLDFEGFKLDNQPGIWFSSPTGLPCGIWDNGSFGCTGPIPGSPAGTNQVGWFPGDGLPHFDQTDQPRFAAGGPQRVLPANNYLEYHGVRCATTPDNGVYCTRNAPVSFLLTPQDSWLGS</sequence>
<keyword evidence="2" id="KW-1185">Reference proteome</keyword>
<dbReference type="RefSeq" id="WP_085305478.1">
    <property type="nucleotide sequence ID" value="NZ_AP022594.1"/>
</dbReference>
<accession>A0A7I7SJY6</accession>
<organism evidence="1 2">
    <name type="scientific">Mycolicibacillus koreensis</name>
    <dbReference type="NCBI Taxonomy" id="1069220"/>
    <lineage>
        <taxon>Bacteria</taxon>
        <taxon>Bacillati</taxon>
        <taxon>Actinomycetota</taxon>
        <taxon>Actinomycetes</taxon>
        <taxon>Mycobacteriales</taxon>
        <taxon>Mycobacteriaceae</taxon>
        <taxon>Mycolicibacillus</taxon>
    </lineage>
</organism>
<name>A0A7I7SJY6_9MYCO</name>
<dbReference type="OrthoDB" id="4628477at2"/>
<reference evidence="1 2" key="1">
    <citation type="submission" date="2017-04" db="EMBL/GenBank/DDBJ databases">
        <title>The new phylogeny of genus Mycobacterium.</title>
        <authorList>
            <person name="Tortoli E."/>
            <person name="Trovato A."/>
            <person name="Cirillo D.M."/>
        </authorList>
    </citation>
    <scope>NUCLEOTIDE SEQUENCE [LARGE SCALE GENOMIC DNA]</scope>
    <source>
        <strain evidence="1 2">KCTC 19819</strain>
    </source>
</reference>
<dbReference type="AlphaFoldDB" id="A0A7I7SJY6"/>
<protein>
    <submittedName>
        <fullName evidence="1">Uncharacterized protein</fullName>
    </submittedName>
</protein>
<gene>
    <name evidence="1" type="ORF">B8W67_18110</name>
</gene>
<evidence type="ECO:0000313" key="1">
    <source>
        <dbReference type="EMBL" id="OSC27260.1"/>
    </source>
</evidence>
<comment type="caution">
    <text evidence="1">The sequence shown here is derived from an EMBL/GenBank/DDBJ whole genome shotgun (WGS) entry which is preliminary data.</text>
</comment>
<proteinExistence type="predicted"/>
<evidence type="ECO:0000313" key="2">
    <source>
        <dbReference type="Proteomes" id="UP000193577"/>
    </source>
</evidence>
<dbReference type="Proteomes" id="UP000193577">
    <property type="component" value="Unassembled WGS sequence"/>
</dbReference>